<evidence type="ECO:0008006" key="5">
    <source>
        <dbReference type="Google" id="ProtNLM"/>
    </source>
</evidence>
<feature type="chain" id="PRO_5047514892" description="ATP synthase F0 subunit 6" evidence="2">
    <location>
        <begin position="17"/>
        <end position="168"/>
    </location>
</feature>
<reference evidence="3" key="1">
    <citation type="submission" date="2024-02" db="EMBL/GenBank/DDBJ databases">
        <authorList>
            <consortium name="ELIXIR-Norway"/>
            <consortium name="Elixir Norway"/>
        </authorList>
    </citation>
    <scope>NUCLEOTIDE SEQUENCE</scope>
</reference>
<feature type="transmembrane region" description="Helical" evidence="1">
    <location>
        <begin position="36"/>
        <end position="58"/>
    </location>
</feature>
<protein>
    <recommendedName>
        <fullName evidence="5">ATP synthase F0 subunit 6</fullName>
    </recommendedName>
</protein>
<name>A0ABP0U7P8_9BRYO</name>
<evidence type="ECO:0000313" key="4">
    <source>
        <dbReference type="Proteomes" id="UP001497512"/>
    </source>
</evidence>
<keyword evidence="4" id="KW-1185">Reference proteome</keyword>
<organism evidence="3 4">
    <name type="scientific">Sphagnum troendelagicum</name>
    <dbReference type="NCBI Taxonomy" id="128251"/>
    <lineage>
        <taxon>Eukaryota</taxon>
        <taxon>Viridiplantae</taxon>
        <taxon>Streptophyta</taxon>
        <taxon>Embryophyta</taxon>
        <taxon>Bryophyta</taxon>
        <taxon>Sphagnophytina</taxon>
        <taxon>Sphagnopsida</taxon>
        <taxon>Sphagnales</taxon>
        <taxon>Sphagnaceae</taxon>
        <taxon>Sphagnum</taxon>
    </lineage>
</organism>
<evidence type="ECO:0000313" key="3">
    <source>
        <dbReference type="EMBL" id="CAK9214975.1"/>
    </source>
</evidence>
<feature type="transmembrane region" description="Helical" evidence="1">
    <location>
        <begin position="65"/>
        <end position="86"/>
    </location>
</feature>
<sequence length="168" mass="19639">MCFTFFFSILLCTFLSLEFPSCFIPTTTSALFMCMLWFYSYFAFTFVLTLLMCLLQFCSCVYSNFAYVSILISFMHFYPMFTFVSLLQLHSYIYSNLICFYFSSLVSFLHQSFSFALAFVLTSLLQLQTFACFNFTLVCSNFVLTRLLPCHNYVQVLSNLLLLNLYLA</sequence>
<accession>A0ABP0U7P8</accession>
<evidence type="ECO:0000256" key="2">
    <source>
        <dbReference type="SAM" id="SignalP"/>
    </source>
</evidence>
<evidence type="ECO:0000256" key="1">
    <source>
        <dbReference type="SAM" id="Phobius"/>
    </source>
</evidence>
<keyword evidence="1" id="KW-0812">Transmembrane</keyword>
<proteinExistence type="predicted"/>
<feature type="signal peptide" evidence="2">
    <location>
        <begin position="1"/>
        <end position="16"/>
    </location>
</feature>
<dbReference type="EMBL" id="OZ019894">
    <property type="protein sequence ID" value="CAK9214975.1"/>
    <property type="molecule type" value="Genomic_DNA"/>
</dbReference>
<gene>
    <name evidence="3" type="ORF">CSSPTR1EN2_LOCUS12500</name>
</gene>
<feature type="transmembrane region" description="Helical" evidence="1">
    <location>
        <begin position="92"/>
        <end position="109"/>
    </location>
</feature>
<dbReference type="Proteomes" id="UP001497512">
    <property type="component" value="Chromosome 2"/>
</dbReference>
<feature type="transmembrane region" description="Helical" evidence="1">
    <location>
        <begin position="116"/>
        <end position="137"/>
    </location>
</feature>
<keyword evidence="2" id="KW-0732">Signal</keyword>
<keyword evidence="1" id="KW-1133">Transmembrane helix</keyword>
<keyword evidence="1" id="KW-0472">Membrane</keyword>